<dbReference type="Proteomes" id="UP000230750">
    <property type="component" value="Unassembled WGS sequence"/>
</dbReference>
<protein>
    <recommendedName>
        <fullName evidence="4">Large ribosomal subunit protein uL15m</fullName>
    </recommendedName>
    <alternativeName>
        <fullName evidence="5">39S ribosomal protein L15, mitochondrial</fullName>
    </alternativeName>
</protein>
<gene>
    <name evidence="7" type="ORF">BSL78_11691</name>
</gene>
<evidence type="ECO:0000256" key="5">
    <source>
        <dbReference type="ARBA" id="ARBA00035423"/>
    </source>
</evidence>
<evidence type="ECO:0000313" key="8">
    <source>
        <dbReference type="Proteomes" id="UP000230750"/>
    </source>
</evidence>
<dbReference type="AlphaFoldDB" id="A0A2G8KTT5"/>
<keyword evidence="2 7" id="KW-0689">Ribosomal protein</keyword>
<evidence type="ECO:0000313" key="7">
    <source>
        <dbReference type="EMBL" id="PIK51414.1"/>
    </source>
</evidence>
<evidence type="ECO:0000256" key="3">
    <source>
        <dbReference type="ARBA" id="ARBA00023274"/>
    </source>
</evidence>
<evidence type="ECO:0000256" key="1">
    <source>
        <dbReference type="ARBA" id="ARBA00007320"/>
    </source>
</evidence>
<dbReference type="EMBL" id="MRZV01000374">
    <property type="protein sequence ID" value="PIK51414.1"/>
    <property type="molecule type" value="Genomic_DNA"/>
</dbReference>
<evidence type="ECO:0000256" key="4">
    <source>
        <dbReference type="ARBA" id="ARBA00035299"/>
    </source>
</evidence>
<keyword evidence="3" id="KW-0687">Ribonucleoprotein</keyword>
<dbReference type="InterPro" id="IPR021131">
    <property type="entry name" value="Ribosomal_uL15/eL18"/>
</dbReference>
<dbReference type="PANTHER" id="PTHR12934:SF11">
    <property type="entry name" value="LARGE RIBOSOMAL SUBUNIT PROTEIN UL15M"/>
    <property type="match status" value="1"/>
</dbReference>
<feature type="domain" description="Large ribosomal subunit protein uL15/eL18" evidence="6">
    <location>
        <begin position="21"/>
        <end position="62"/>
    </location>
</feature>
<dbReference type="InterPro" id="IPR005749">
    <property type="entry name" value="Ribosomal_uL15_bac-type"/>
</dbReference>
<evidence type="ECO:0000256" key="2">
    <source>
        <dbReference type="ARBA" id="ARBA00022980"/>
    </source>
</evidence>
<proteinExistence type="inferred from homology"/>
<name>A0A2G8KTT5_STIJA</name>
<sequence>MGPPGTSTALCSISTRRQYLPVSLEKLQHLIDMGRIDPEEPIDVTSFVHAGAVRINVFDRVYGIHLTDEFFRRGQPIPKRLLPPKDLVDMYTDPSKRGYLSDPNQIKEDRLLLAQKFGYELPDLTKGSRRALHRLRKDPRQIFFGLQPGWIINLTDRAVLKPVDAELQEFYRA</sequence>
<dbReference type="OrthoDB" id="361383at2759"/>
<comment type="caution">
    <text evidence="7">The sequence shown here is derived from an EMBL/GenBank/DDBJ whole genome shotgun (WGS) entry which is preliminary data.</text>
</comment>
<evidence type="ECO:0000259" key="6">
    <source>
        <dbReference type="Pfam" id="PF00828"/>
    </source>
</evidence>
<dbReference type="GO" id="GO:0003735">
    <property type="term" value="F:structural constituent of ribosome"/>
    <property type="evidence" value="ECO:0007669"/>
    <property type="project" value="InterPro"/>
</dbReference>
<dbReference type="Pfam" id="PF00828">
    <property type="entry name" value="Ribosomal_L27A"/>
    <property type="match status" value="1"/>
</dbReference>
<comment type="similarity">
    <text evidence="1">Belongs to the universal ribosomal protein uL15 family.</text>
</comment>
<reference evidence="7 8" key="1">
    <citation type="journal article" date="2017" name="PLoS Biol.">
        <title>The sea cucumber genome provides insights into morphological evolution and visceral regeneration.</title>
        <authorList>
            <person name="Zhang X."/>
            <person name="Sun L."/>
            <person name="Yuan J."/>
            <person name="Sun Y."/>
            <person name="Gao Y."/>
            <person name="Zhang L."/>
            <person name="Li S."/>
            <person name="Dai H."/>
            <person name="Hamel J.F."/>
            <person name="Liu C."/>
            <person name="Yu Y."/>
            <person name="Liu S."/>
            <person name="Lin W."/>
            <person name="Guo K."/>
            <person name="Jin S."/>
            <person name="Xu P."/>
            <person name="Storey K.B."/>
            <person name="Huan P."/>
            <person name="Zhang T."/>
            <person name="Zhou Y."/>
            <person name="Zhang J."/>
            <person name="Lin C."/>
            <person name="Li X."/>
            <person name="Xing L."/>
            <person name="Huo D."/>
            <person name="Sun M."/>
            <person name="Wang L."/>
            <person name="Mercier A."/>
            <person name="Li F."/>
            <person name="Yang H."/>
            <person name="Xiang J."/>
        </authorList>
    </citation>
    <scope>NUCLEOTIDE SEQUENCE [LARGE SCALE GENOMIC DNA]</scope>
    <source>
        <strain evidence="7">Shaxun</strain>
        <tissue evidence="7">Muscle</tissue>
    </source>
</reference>
<keyword evidence="8" id="KW-1185">Reference proteome</keyword>
<dbReference type="GO" id="GO:0005762">
    <property type="term" value="C:mitochondrial large ribosomal subunit"/>
    <property type="evidence" value="ECO:0007669"/>
    <property type="project" value="TreeGrafter"/>
</dbReference>
<organism evidence="7 8">
    <name type="scientific">Stichopus japonicus</name>
    <name type="common">Sea cucumber</name>
    <dbReference type="NCBI Taxonomy" id="307972"/>
    <lineage>
        <taxon>Eukaryota</taxon>
        <taxon>Metazoa</taxon>
        <taxon>Echinodermata</taxon>
        <taxon>Eleutherozoa</taxon>
        <taxon>Echinozoa</taxon>
        <taxon>Holothuroidea</taxon>
        <taxon>Aspidochirotacea</taxon>
        <taxon>Aspidochirotida</taxon>
        <taxon>Stichopodidae</taxon>
        <taxon>Apostichopus</taxon>
    </lineage>
</organism>
<dbReference type="GO" id="GO:0006412">
    <property type="term" value="P:translation"/>
    <property type="evidence" value="ECO:0007669"/>
    <property type="project" value="InterPro"/>
</dbReference>
<dbReference type="STRING" id="307972.A0A2G8KTT5"/>
<accession>A0A2G8KTT5</accession>
<dbReference type="PANTHER" id="PTHR12934">
    <property type="entry name" value="50S RIBOSOMAL PROTEIN L15"/>
    <property type="match status" value="1"/>
</dbReference>